<evidence type="ECO:0000259" key="2">
    <source>
        <dbReference type="Pfam" id="PF03914"/>
    </source>
</evidence>
<dbReference type="GO" id="GO:0030692">
    <property type="term" value="C:Noc4p-Nop14p complex"/>
    <property type="evidence" value="ECO:0007669"/>
    <property type="project" value="TreeGrafter"/>
</dbReference>
<dbReference type="InterPro" id="IPR027193">
    <property type="entry name" value="Noc4"/>
</dbReference>
<proteinExistence type="inferred from homology"/>
<dbReference type="GO" id="GO:0042254">
    <property type="term" value="P:ribosome biogenesis"/>
    <property type="evidence" value="ECO:0007669"/>
    <property type="project" value="InterPro"/>
</dbReference>
<dbReference type="InterPro" id="IPR005612">
    <property type="entry name" value="CCAAT-binding_factor"/>
</dbReference>
<dbReference type="GO" id="GO:0032040">
    <property type="term" value="C:small-subunit processome"/>
    <property type="evidence" value="ECO:0007669"/>
    <property type="project" value="TreeGrafter"/>
</dbReference>
<dbReference type="PANTHER" id="PTHR12455">
    <property type="entry name" value="NUCLEOLAR COMPLEX PROTEIN 4"/>
    <property type="match status" value="1"/>
</dbReference>
<evidence type="ECO:0000313" key="3">
    <source>
        <dbReference type="EMBL" id="KAK6636697.1"/>
    </source>
</evidence>
<dbReference type="PANTHER" id="PTHR12455:SF0">
    <property type="entry name" value="NUCLEOLAR COMPLEX PROTEIN 4 HOMOLOG"/>
    <property type="match status" value="1"/>
</dbReference>
<dbReference type="Pfam" id="PF03914">
    <property type="entry name" value="CBF"/>
    <property type="match status" value="1"/>
</dbReference>
<feature type="domain" description="CCAAT-binding factor" evidence="2">
    <location>
        <begin position="158"/>
        <end position="306"/>
    </location>
</feature>
<dbReference type="AlphaFoldDB" id="A0AAN8Q4M9"/>
<comment type="caution">
    <text evidence="3">The sequence shown here is derived from an EMBL/GenBank/DDBJ whole genome shotgun (WGS) entry which is preliminary data.</text>
</comment>
<evidence type="ECO:0000256" key="1">
    <source>
        <dbReference type="ARBA" id="ARBA00007797"/>
    </source>
</evidence>
<evidence type="ECO:0000313" key="4">
    <source>
        <dbReference type="Proteomes" id="UP001372834"/>
    </source>
</evidence>
<organism evidence="3 4">
    <name type="scientific">Polyplax serrata</name>
    <name type="common">Common mouse louse</name>
    <dbReference type="NCBI Taxonomy" id="468196"/>
    <lineage>
        <taxon>Eukaryota</taxon>
        <taxon>Metazoa</taxon>
        <taxon>Ecdysozoa</taxon>
        <taxon>Arthropoda</taxon>
        <taxon>Hexapoda</taxon>
        <taxon>Insecta</taxon>
        <taxon>Pterygota</taxon>
        <taxon>Neoptera</taxon>
        <taxon>Paraneoptera</taxon>
        <taxon>Psocodea</taxon>
        <taxon>Troctomorpha</taxon>
        <taxon>Phthiraptera</taxon>
        <taxon>Anoplura</taxon>
        <taxon>Polyplacidae</taxon>
        <taxon>Polyplax</taxon>
    </lineage>
</organism>
<reference evidence="3 4" key="1">
    <citation type="submission" date="2023-10" db="EMBL/GenBank/DDBJ databases">
        <title>Genomes of two closely related lineages of the louse Polyplax serrata with different host specificities.</title>
        <authorList>
            <person name="Martinu J."/>
            <person name="Tarabai H."/>
            <person name="Stefka J."/>
            <person name="Hypsa V."/>
        </authorList>
    </citation>
    <scope>NUCLEOTIDE SEQUENCE [LARGE SCALE GENOMIC DNA]</scope>
    <source>
        <strain evidence="3">HR10_N</strain>
    </source>
</reference>
<protein>
    <recommendedName>
        <fullName evidence="2">CCAAT-binding factor domain-containing protein</fullName>
    </recommendedName>
</protein>
<sequence length="370" mass="42574">MGKEWSLSKLRELVHAILSKSTRTTKRIDELREIIHYQDVLFYTWQMMSKILPADKNSDNIYMLNAIELLEITAPPKNENSDGELMGFNNDKKFVLDKAQLGKMMGKVWRALINRDMTPVIHQKLLLLLLESYLSKIDKPIFLTDFLMTSMNVNGIIAVLALEGVSQLMQKHNIEYPNIYGKLYSMLEPEVFHKKFKSRLFYLADIFLSSIYLPESIVASFAKRSARLSLRCAACDIPMLLRFIGNLLIRHPGLKKMIHHSEDLEVPNDPFIENESDPTKTCASQSSLWEIALLKNHSLPSISSVAKFIDSNLPSVEFDLSEVLGKTYEDIFNAERKKKKGEKPSLTFERPQEIGKLKDDKLYKLWQLTT</sequence>
<comment type="similarity">
    <text evidence="1">Belongs to the CBF/MAK21 family.</text>
</comment>
<accession>A0AAN8Q4M9</accession>
<dbReference type="Proteomes" id="UP001372834">
    <property type="component" value="Unassembled WGS sequence"/>
</dbReference>
<gene>
    <name evidence="3" type="ORF">RUM43_010359</name>
</gene>
<name>A0AAN8Q4M9_POLSC</name>
<dbReference type="EMBL" id="JAWJWE010000004">
    <property type="protein sequence ID" value="KAK6636697.1"/>
    <property type="molecule type" value="Genomic_DNA"/>
</dbReference>